<evidence type="ECO:0000313" key="2">
    <source>
        <dbReference type="Proteomes" id="UP001153636"/>
    </source>
</evidence>
<organism evidence="1 2">
    <name type="scientific">Psylliodes chrysocephalus</name>
    <dbReference type="NCBI Taxonomy" id="3402493"/>
    <lineage>
        <taxon>Eukaryota</taxon>
        <taxon>Metazoa</taxon>
        <taxon>Ecdysozoa</taxon>
        <taxon>Arthropoda</taxon>
        <taxon>Hexapoda</taxon>
        <taxon>Insecta</taxon>
        <taxon>Pterygota</taxon>
        <taxon>Neoptera</taxon>
        <taxon>Endopterygota</taxon>
        <taxon>Coleoptera</taxon>
        <taxon>Polyphaga</taxon>
        <taxon>Cucujiformia</taxon>
        <taxon>Chrysomeloidea</taxon>
        <taxon>Chrysomelidae</taxon>
        <taxon>Galerucinae</taxon>
        <taxon>Alticini</taxon>
        <taxon>Psylliodes</taxon>
    </lineage>
</organism>
<accession>A0A9P0CU81</accession>
<reference evidence="1" key="1">
    <citation type="submission" date="2022-01" db="EMBL/GenBank/DDBJ databases">
        <authorList>
            <person name="King R."/>
        </authorList>
    </citation>
    <scope>NUCLEOTIDE SEQUENCE</scope>
</reference>
<keyword evidence="2" id="KW-1185">Reference proteome</keyword>
<dbReference type="Proteomes" id="UP001153636">
    <property type="component" value="Chromosome 2"/>
</dbReference>
<name>A0A9P0CU81_9CUCU</name>
<sequence length="132" mass="14713">MKYNYLGVVIDMKLGFKEHCNHLVRLLFAKLIILVDAVDISVSGISIVEAEVYRSADDIDVVPVQISQVDIELTNLLGKKPDGESASCLDLHDEIVCRWNSYLKKGVSSEEKTRNIDKYVIAANCPALKFSV</sequence>
<proteinExistence type="predicted"/>
<gene>
    <name evidence="1" type="ORF">PSYICH_LOCUS6380</name>
</gene>
<evidence type="ECO:0000313" key="1">
    <source>
        <dbReference type="EMBL" id="CAH1106303.1"/>
    </source>
</evidence>
<protein>
    <submittedName>
        <fullName evidence="1">Uncharacterized protein</fullName>
    </submittedName>
</protein>
<dbReference type="AlphaFoldDB" id="A0A9P0CU81"/>
<dbReference type="OrthoDB" id="6763476at2759"/>
<dbReference type="EMBL" id="OV651814">
    <property type="protein sequence ID" value="CAH1106303.1"/>
    <property type="molecule type" value="Genomic_DNA"/>
</dbReference>